<reference evidence="1" key="1">
    <citation type="submission" date="2021-03" db="EMBL/GenBank/DDBJ databases">
        <authorList>
            <person name="Tagirdzhanova G."/>
        </authorList>
    </citation>
    <scope>NUCLEOTIDE SEQUENCE</scope>
</reference>
<evidence type="ECO:0008006" key="3">
    <source>
        <dbReference type="Google" id="ProtNLM"/>
    </source>
</evidence>
<dbReference type="SUPFAM" id="SSF50475">
    <property type="entry name" value="FMN-binding split barrel"/>
    <property type="match status" value="1"/>
</dbReference>
<dbReference type="Gene3D" id="2.30.110.10">
    <property type="entry name" value="Electron Transport, Fmn-binding Protein, Chain A"/>
    <property type="match status" value="1"/>
</dbReference>
<comment type="caution">
    <text evidence="1">The sequence shown here is derived from an EMBL/GenBank/DDBJ whole genome shotgun (WGS) entry which is preliminary data.</text>
</comment>
<accession>A0A8H3G6V7</accession>
<protein>
    <recommendedName>
        <fullName evidence="3">Flavin-nucleotide-binding protein</fullName>
    </recommendedName>
</protein>
<gene>
    <name evidence="1" type="ORF">IMSHALPRED_009581</name>
</gene>
<dbReference type="PANTHER" id="PTHR34071:SF2">
    <property type="entry name" value="FLAVIN-NUCLEOTIDE-BINDING PROTEIN"/>
    <property type="match status" value="1"/>
</dbReference>
<name>A0A8H3G6V7_9LECA</name>
<evidence type="ECO:0000313" key="2">
    <source>
        <dbReference type="Proteomes" id="UP000664534"/>
    </source>
</evidence>
<keyword evidence="2" id="KW-1185">Reference proteome</keyword>
<dbReference type="EMBL" id="CAJPDT010000074">
    <property type="protein sequence ID" value="CAF9934071.1"/>
    <property type="molecule type" value="Genomic_DNA"/>
</dbReference>
<sequence>MTIAATIVDGIVLSLTPNSHSYNYRSAVLFGYGSLVEDVEEKLWAMQLVTNSVVPGRWDHTRTPPDKAEMASTTIVKVKISNGSGKIRTGGPGDEKKDTEREELLERVWTGVIPIWETKGEPIPGGHGRVKDVPAHVGAFRDDTNKVNERYAKTAAVEKT</sequence>
<dbReference type="InterPro" id="IPR012349">
    <property type="entry name" value="Split_barrel_FMN-bd"/>
</dbReference>
<proteinExistence type="predicted"/>
<dbReference type="InterPro" id="IPR024747">
    <property type="entry name" value="Pyridox_Oxase-rel"/>
</dbReference>
<dbReference type="OrthoDB" id="444432at2759"/>
<dbReference type="PANTHER" id="PTHR34071">
    <property type="entry name" value="5-NITROIMIDAZOLE ANTIBIOTICS RESISTANCE PROTEIN, NIMA-FAMILY-RELATED PROTEIN-RELATED"/>
    <property type="match status" value="1"/>
</dbReference>
<dbReference type="AlphaFoldDB" id="A0A8H3G6V7"/>
<dbReference type="Proteomes" id="UP000664534">
    <property type="component" value="Unassembled WGS sequence"/>
</dbReference>
<organism evidence="1 2">
    <name type="scientific">Imshaugia aleurites</name>
    <dbReference type="NCBI Taxonomy" id="172621"/>
    <lineage>
        <taxon>Eukaryota</taxon>
        <taxon>Fungi</taxon>
        <taxon>Dikarya</taxon>
        <taxon>Ascomycota</taxon>
        <taxon>Pezizomycotina</taxon>
        <taxon>Lecanoromycetes</taxon>
        <taxon>OSLEUM clade</taxon>
        <taxon>Lecanoromycetidae</taxon>
        <taxon>Lecanorales</taxon>
        <taxon>Lecanorineae</taxon>
        <taxon>Parmeliaceae</taxon>
        <taxon>Imshaugia</taxon>
    </lineage>
</organism>
<evidence type="ECO:0000313" key="1">
    <source>
        <dbReference type="EMBL" id="CAF9934071.1"/>
    </source>
</evidence>
<dbReference type="Pfam" id="PF12900">
    <property type="entry name" value="Pyridox_ox_2"/>
    <property type="match status" value="1"/>
</dbReference>